<reference evidence="10" key="1">
    <citation type="submission" date="2021-01" db="EMBL/GenBank/DDBJ databases">
        <authorList>
            <person name="Bezrukov I."/>
        </authorList>
    </citation>
    <scope>NUCLEOTIDE SEQUENCE</scope>
</reference>
<dbReference type="PANTHER" id="PTHR11040">
    <property type="entry name" value="ZINC/IRON TRANSPORTER"/>
    <property type="match status" value="1"/>
</dbReference>
<feature type="transmembrane region" description="Helical" evidence="8">
    <location>
        <begin position="116"/>
        <end position="136"/>
    </location>
</feature>
<name>A0A8S2B541_ARAAE</name>
<evidence type="ECO:0000256" key="6">
    <source>
        <dbReference type="ARBA" id="ARBA00023065"/>
    </source>
</evidence>
<evidence type="ECO:0000313" key="11">
    <source>
        <dbReference type="Proteomes" id="UP000682877"/>
    </source>
</evidence>
<organism evidence="10 11">
    <name type="scientific">Arabidopsis arenosa</name>
    <name type="common">Sand rock-cress</name>
    <name type="synonym">Cardaminopsis arenosa</name>
    <dbReference type="NCBI Taxonomy" id="38785"/>
    <lineage>
        <taxon>Eukaryota</taxon>
        <taxon>Viridiplantae</taxon>
        <taxon>Streptophyta</taxon>
        <taxon>Embryophyta</taxon>
        <taxon>Tracheophyta</taxon>
        <taxon>Spermatophyta</taxon>
        <taxon>Magnoliopsida</taxon>
        <taxon>eudicotyledons</taxon>
        <taxon>Gunneridae</taxon>
        <taxon>Pentapetalae</taxon>
        <taxon>rosids</taxon>
        <taxon>malvids</taxon>
        <taxon>Brassicales</taxon>
        <taxon>Brassicaceae</taxon>
        <taxon>Camelineae</taxon>
        <taxon>Arabidopsis</taxon>
    </lineage>
</organism>
<feature type="transmembrane region" description="Helical" evidence="8">
    <location>
        <begin position="400"/>
        <end position="419"/>
    </location>
</feature>
<dbReference type="Proteomes" id="UP000682877">
    <property type="component" value="Chromosome 8"/>
</dbReference>
<keyword evidence="3 8" id="KW-0813">Transport</keyword>
<dbReference type="InterPro" id="IPR003689">
    <property type="entry name" value="ZIP"/>
</dbReference>
<dbReference type="InterPro" id="IPR004698">
    <property type="entry name" value="Zn/Fe_permease_fun/pln"/>
</dbReference>
<keyword evidence="5 8" id="KW-1133">Transmembrane helix</keyword>
<evidence type="ECO:0000256" key="2">
    <source>
        <dbReference type="ARBA" id="ARBA00006939"/>
    </source>
</evidence>
<dbReference type="EMBL" id="LR999458">
    <property type="protein sequence ID" value="CAE6254320.1"/>
    <property type="molecule type" value="Genomic_DNA"/>
</dbReference>
<keyword evidence="6 8" id="KW-0406">Ion transport</keyword>
<protein>
    <submittedName>
        <fullName evidence="10">Uncharacterized protein</fullName>
    </submittedName>
</protein>
<comment type="similarity">
    <text evidence="2 8">Belongs to the ZIP transporter (TC 2.A.5) family.</text>
</comment>
<keyword evidence="11" id="KW-1185">Reference proteome</keyword>
<feature type="transmembrane region" description="Helical" evidence="8">
    <location>
        <begin position="143"/>
        <end position="165"/>
    </location>
</feature>
<dbReference type="AlphaFoldDB" id="A0A8S2B541"/>
<comment type="caution">
    <text evidence="8">Lacks conserved residue(s) required for the propagation of feature annotation.</text>
</comment>
<evidence type="ECO:0000256" key="5">
    <source>
        <dbReference type="ARBA" id="ARBA00022989"/>
    </source>
</evidence>
<proteinExistence type="inferred from homology"/>
<dbReference type="GO" id="GO:0005886">
    <property type="term" value="C:plasma membrane"/>
    <property type="evidence" value="ECO:0007669"/>
    <property type="project" value="TreeGrafter"/>
</dbReference>
<feature type="transmembrane region" description="Helical" evidence="8">
    <location>
        <begin position="298"/>
        <end position="317"/>
    </location>
</feature>
<feature type="transmembrane region" description="Helical" evidence="8">
    <location>
        <begin position="329"/>
        <end position="352"/>
    </location>
</feature>
<evidence type="ECO:0000256" key="9">
    <source>
        <dbReference type="SAM" id="MobiDB-lite"/>
    </source>
</evidence>
<dbReference type="PANTHER" id="PTHR11040:SF164">
    <property type="entry name" value="ZINC TRANSPORTER 12-RELATED"/>
    <property type="match status" value="1"/>
</dbReference>
<dbReference type="Pfam" id="PF02535">
    <property type="entry name" value="Zip"/>
    <property type="match status" value="1"/>
</dbReference>
<comment type="subcellular location">
    <subcellularLocation>
        <location evidence="1 8">Membrane</location>
        <topology evidence="1 8">Multi-pass membrane protein</topology>
    </subcellularLocation>
</comment>
<accession>A0A8S2B541</accession>
<evidence type="ECO:0000256" key="3">
    <source>
        <dbReference type="ARBA" id="ARBA00022448"/>
    </source>
</evidence>
<feature type="transmembrane region" description="Helical" evidence="8">
    <location>
        <begin position="364"/>
        <end position="388"/>
    </location>
</feature>
<evidence type="ECO:0000256" key="4">
    <source>
        <dbReference type="ARBA" id="ARBA00022692"/>
    </source>
</evidence>
<evidence type="ECO:0000313" key="10">
    <source>
        <dbReference type="EMBL" id="CAE6254320.1"/>
    </source>
</evidence>
<feature type="transmembrane region" description="Helical" evidence="8">
    <location>
        <begin position="12"/>
        <end position="29"/>
    </location>
</feature>
<dbReference type="NCBIfam" id="TIGR00820">
    <property type="entry name" value="zip"/>
    <property type="match status" value="1"/>
</dbReference>
<gene>
    <name evidence="10" type="ORF">AARE701A_LOCUS22147</name>
</gene>
<keyword evidence="7 8" id="KW-0472">Membrane</keyword>
<dbReference type="GO" id="GO:0005385">
    <property type="term" value="F:zinc ion transmembrane transporter activity"/>
    <property type="evidence" value="ECO:0007669"/>
    <property type="project" value="InterPro"/>
</dbReference>
<keyword evidence="4 8" id="KW-0812">Transmembrane</keyword>
<feature type="region of interest" description="Disordered" evidence="9">
    <location>
        <begin position="224"/>
        <end position="250"/>
    </location>
</feature>
<evidence type="ECO:0000256" key="1">
    <source>
        <dbReference type="ARBA" id="ARBA00004141"/>
    </source>
</evidence>
<evidence type="ECO:0000256" key="8">
    <source>
        <dbReference type="RuleBase" id="RU362088"/>
    </source>
</evidence>
<sequence length="420" mass="44535">MRGSRTGSPDMSAWCSAVVLLSLILLLSVRENNASNSIRGSQFSTKPCEEIYVVGEGETLHTIGDKCGDPFIVERNPHIHDPDDVFPVSAAEEENECGGSNGGSAAEKASALKYKIIAFFSILFAGIFGVCLPIFGLKSESNFFMFVKAFAAGVILATGFVHILPDATESLTSPCLGEEPPWGDFPMTGLVAMVASILTMLIESFASGYLNRSRLAKEVKTLPVSTGGDKEEHAHTGSAHTHASQGHSHGSLLVPQDDHIDMRKKIVTQILELGIVVHSVIIGISLGVSPSVSTIKPLIAAITFHQLFEGFGLGGCISEAKFKVKKIWVMLLFFALTAPLGIGIGIGVAEIYNENSPMALKVSGFLNAAASGILIYMALVDLVAPLFMNPKAQSSMRIQVACSVSLVLGAGLMSLLAIWA</sequence>
<feature type="transmembrane region" description="Helical" evidence="8">
    <location>
        <begin position="270"/>
        <end position="292"/>
    </location>
</feature>
<evidence type="ECO:0000256" key="7">
    <source>
        <dbReference type="ARBA" id="ARBA00023136"/>
    </source>
</evidence>
<feature type="transmembrane region" description="Helical" evidence="8">
    <location>
        <begin position="185"/>
        <end position="210"/>
    </location>
</feature>